<dbReference type="PANTHER" id="PTHR33284:SF1">
    <property type="entry name" value="RIBOSOMAL PROTEIN L25_GLN-TRNA SYNTHETASE, ANTI-CODON-BINDING DOMAIN-CONTAINING PROTEIN"/>
    <property type="match status" value="1"/>
</dbReference>
<evidence type="ECO:0000313" key="9">
    <source>
        <dbReference type="EMBL" id="MFC3491248.1"/>
    </source>
</evidence>
<proteinExistence type="inferred from homology"/>
<evidence type="ECO:0000259" key="7">
    <source>
        <dbReference type="Pfam" id="PF01386"/>
    </source>
</evidence>
<comment type="subunit">
    <text evidence="5">Part of the 50S ribosomal subunit; part of the 5S rRNA/L5/L18/L25 subcomplex. Contacts the 5S rRNA. Binds to the 5S rRNA independently of L5 and L18.</text>
</comment>
<evidence type="ECO:0000256" key="5">
    <source>
        <dbReference type="HAMAP-Rule" id="MF_01334"/>
    </source>
</evidence>
<comment type="similarity">
    <text evidence="5">Belongs to the bacterial ribosomal protein bL25 family. CTC subfamily.</text>
</comment>
<gene>
    <name evidence="5" type="primary">rplY</name>
    <name evidence="5" type="synonym">ctc</name>
    <name evidence="9" type="ORF">ACFO8M_01945</name>
</gene>
<dbReference type="InterPro" id="IPR020056">
    <property type="entry name" value="Rbsml_bL25/Gln-tRNA_synth_N"/>
</dbReference>
<dbReference type="CDD" id="cd00495">
    <property type="entry name" value="Ribosomal_L25_TL5_CTC"/>
    <property type="match status" value="1"/>
</dbReference>
<dbReference type="InterPro" id="IPR020930">
    <property type="entry name" value="Ribosomal_uL5_bac-type"/>
</dbReference>
<keyword evidence="3 5" id="KW-0689">Ribosomal protein</keyword>
<dbReference type="NCBIfam" id="TIGR00731">
    <property type="entry name" value="bL25_bact_ctc"/>
    <property type="match status" value="1"/>
</dbReference>
<reference evidence="10" key="1">
    <citation type="journal article" date="2019" name="Int. J. Syst. Evol. Microbiol.">
        <title>The Global Catalogue of Microorganisms (GCM) 10K type strain sequencing project: providing services to taxonomists for standard genome sequencing and annotation.</title>
        <authorList>
            <consortium name="The Broad Institute Genomics Platform"/>
            <consortium name="The Broad Institute Genome Sequencing Center for Infectious Disease"/>
            <person name="Wu L."/>
            <person name="Ma J."/>
        </authorList>
    </citation>
    <scope>NUCLEOTIDE SEQUENCE [LARGE SCALE GENOMIC DNA]</scope>
    <source>
        <strain evidence="10">CGMCC 4.7396</strain>
    </source>
</reference>
<evidence type="ECO:0000256" key="3">
    <source>
        <dbReference type="ARBA" id="ARBA00022980"/>
    </source>
</evidence>
<keyword evidence="2 5" id="KW-0694">RNA-binding</keyword>
<dbReference type="RefSeq" id="WP_387969757.1">
    <property type="nucleotide sequence ID" value="NZ_JBHRWO010000004.1"/>
</dbReference>
<organism evidence="9 10">
    <name type="scientific">Glycomyces rhizosphaerae</name>
    <dbReference type="NCBI Taxonomy" id="2054422"/>
    <lineage>
        <taxon>Bacteria</taxon>
        <taxon>Bacillati</taxon>
        <taxon>Actinomycetota</taxon>
        <taxon>Actinomycetes</taxon>
        <taxon>Glycomycetales</taxon>
        <taxon>Glycomycetaceae</taxon>
        <taxon>Glycomyces</taxon>
    </lineage>
</organism>
<feature type="region of interest" description="Disordered" evidence="6">
    <location>
        <begin position="189"/>
        <end position="213"/>
    </location>
</feature>
<evidence type="ECO:0000256" key="1">
    <source>
        <dbReference type="ARBA" id="ARBA00022730"/>
    </source>
</evidence>
<comment type="caution">
    <text evidence="9">The sequence shown here is derived from an EMBL/GenBank/DDBJ whole genome shotgun (WGS) entry which is preliminary data.</text>
</comment>
<dbReference type="Gene3D" id="2.170.120.20">
    <property type="entry name" value="Ribosomal protein L25, beta domain"/>
    <property type="match status" value="1"/>
</dbReference>
<dbReference type="InterPro" id="IPR020057">
    <property type="entry name" value="Ribosomal_bL25_b-dom"/>
</dbReference>
<feature type="compositionally biased region" description="Acidic residues" evidence="6">
    <location>
        <begin position="196"/>
        <end position="205"/>
    </location>
</feature>
<keyword evidence="4 5" id="KW-0687">Ribonucleoprotein</keyword>
<dbReference type="InterPro" id="IPR001021">
    <property type="entry name" value="Ribosomal_bL25_long"/>
</dbReference>
<evidence type="ECO:0000313" key="10">
    <source>
        <dbReference type="Proteomes" id="UP001595712"/>
    </source>
</evidence>
<sequence length="213" mass="22565">MLLKKQGSISVSEVRISAEPRTDFGKGGARRTRRAGKVPAVVYGHGEKPLHISLPSLELAAAIRKGGANQLIAIEVTDGTRELVIPKDIQRDPLRDDIVHADLIIVRRGETVTTDIPINFVGEVEKGGLVVHELTALTVEAEATHIPESIEVDLEGLAIGSQRFVREITVPEGIVIVTDADQAVAAVSEPRAEAAAEPEGEEAAAEGEAPAAE</sequence>
<name>A0ABV7PUR2_9ACTN</name>
<protein>
    <recommendedName>
        <fullName evidence="5">Large ribosomal subunit protein bL25</fullName>
    </recommendedName>
    <alternativeName>
        <fullName evidence="5">General stress protein CTC</fullName>
    </alternativeName>
</protein>
<keyword evidence="1 5" id="KW-0699">rRNA-binding</keyword>
<dbReference type="InterPro" id="IPR029751">
    <property type="entry name" value="Ribosomal_L25_dom"/>
</dbReference>
<dbReference type="SUPFAM" id="SSF50715">
    <property type="entry name" value="Ribosomal protein L25-like"/>
    <property type="match status" value="1"/>
</dbReference>
<evidence type="ECO:0000256" key="6">
    <source>
        <dbReference type="SAM" id="MobiDB-lite"/>
    </source>
</evidence>
<dbReference type="InterPro" id="IPR011035">
    <property type="entry name" value="Ribosomal_bL25/Gln-tRNA_synth"/>
</dbReference>
<evidence type="ECO:0000259" key="8">
    <source>
        <dbReference type="Pfam" id="PF14693"/>
    </source>
</evidence>
<dbReference type="PANTHER" id="PTHR33284">
    <property type="entry name" value="RIBOSOMAL PROTEIN L25/GLN-TRNA SYNTHETASE, ANTI-CODON-BINDING DOMAIN-CONTAINING PROTEIN"/>
    <property type="match status" value="1"/>
</dbReference>
<dbReference type="GO" id="GO:0005840">
    <property type="term" value="C:ribosome"/>
    <property type="evidence" value="ECO:0007669"/>
    <property type="project" value="UniProtKB-KW"/>
</dbReference>
<dbReference type="Pfam" id="PF01386">
    <property type="entry name" value="Ribosomal_L25p"/>
    <property type="match status" value="1"/>
</dbReference>
<dbReference type="HAMAP" id="MF_01334">
    <property type="entry name" value="Ribosomal_bL25_CTC"/>
    <property type="match status" value="1"/>
</dbReference>
<feature type="domain" description="Large ribosomal subunit protein bL25 L25" evidence="7">
    <location>
        <begin position="16"/>
        <end position="103"/>
    </location>
</feature>
<dbReference type="InterPro" id="IPR037121">
    <property type="entry name" value="Ribosomal_bL25_C"/>
</dbReference>
<feature type="domain" description="Large ribosomal subunit protein bL25 beta" evidence="8">
    <location>
        <begin position="112"/>
        <end position="191"/>
    </location>
</feature>
<accession>A0ABV7PUR2</accession>
<dbReference type="Gene3D" id="2.40.240.10">
    <property type="entry name" value="Ribosomal Protein L25, Chain P"/>
    <property type="match status" value="1"/>
</dbReference>
<evidence type="ECO:0000256" key="4">
    <source>
        <dbReference type="ARBA" id="ARBA00023274"/>
    </source>
</evidence>
<dbReference type="EMBL" id="JBHRWO010000004">
    <property type="protein sequence ID" value="MFC3491248.1"/>
    <property type="molecule type" value="Genomic_DNA"/>
</dbReference>
<dbReference type="NCBIfam" id="NF004131">
    <property type="entry name" value="PRK05618.2-1"/>
    <property type="match status" value="1"/>
</dbReference>
<comment type="function">
    <text evidence="5">This is one of the proteins that binds to the 5S RNA in the ribosome where it forms part of the central protuberance.</text>
</comment>
<dbReference type="Proteomes" id="UP001595712">
    <property type="component" value="Unassembled WGS sequence"/>
</dbReference>
<dbReference type="Pfam" id="PF14693">
    <property type="entry name" value="Ribosomal_TL5_C"/>
    <property type="match status" value="1"/>
</dbReference>
<evidence type="ECO:0000256" key="2">
    <source>
        <dbReference type="ARBA" id="ARBA00022884"/>
    </source>
</evidence>
<keyword evidence="10" id="KW-1185">Reference proteome</keyword>